<sequence length="256" mass="26280">MEITVWTYVIVCPLVFLAGLVDAVAGGGGLISLPAYLIAGLPTHLAAGTNKFANGIGTAVAMSRFLKHGKILLLPAVMAAAGALGGSWAGARLALLLSDQALKIALLIIIPVAGIFLALHRTVDKPKGEMRRGRALYLGSLAIGFVIGCYDGFSGPGTGTFLILAFLGLLRMDLLTACGNAKVVNLASNTGAFVTFLISGQVLFAVAVPAAAASILGSLIGAKLALTRGARVVRPMFFLVLALLLIKVALDLLGIF</sequence>
<dbReference type="RefSeq" id="WP_249317395.1">
    <property type="nucleotide sequence ID" value="NZ_JACRSR010000006.1"/>
</dbReference>
<evidence type="ECO:0000256" key="6">
    <source>
        <dbReference type="ARBA" id="ARBA00022989"/>
    </source>
</evidence>
<dbReference type="Pfam" id="PF01925">
    <property type="entry name" value="TauE"/>
    <property type="match status" value="1"/>
</dbReference>
<evidence type="ECO:0000256" key="1">
    <source>
        <dbReference type="ARBA" id="ARBA00004651"/>
    </source>
</evidence>
<evidence type="ECO:0000256" key="8">
    <source>
        <dbReference type="RuleBase" id="RU363041"/>
    </source>
</evidence>
<reference evidence="9" key="1">
    <citation type="submission" date="2020-08" db="EMBL/GenBank/DDBJ databases">
        <title>Genome public.</title>
        <authorList>
            <person name="Liu C."/>
            <person name="Sun Q."/>
        </authorList>
    </citation>
    <scope>NUCLEOTIDE SEQUENCE</scope>
    <source>
        <strain evidence="9">NSJ-53</strain>
    </source>
</reference>
<dbReference type="GO" id="GO:0005886">
    <property type="term" value="C:plasma membrane"/>
    <property type="evidence" value="ECO:0007669"/>
    <property type="project" value="UniProtKB-SubCell"/>
</dbReference>
<proteinExistence type="inferred from homology"/>
<comment type="similarity">
    <text evidence="2 8">Belongs to the 4-toluene sulfonate uptake permease (TSUP) (TC 2.A.102) family.</text>
</comment>
<keyword evidence="6 8" id="KW-1133">Transmembrane helix</keyword>
<dbReference type="PANTHER" id="PTHR30269:SF0">
    <property type="entry name" value="MEMBRANE TRANSPORTER PROTEIN YFCA-RELATED"/>
    <property type="match status" value="1"/>
</dbReference>
<feature type="transmembrane region" description="Helical" evidence="8">
    <location>
        <begin position="159"/>
        <end position="179"/>
    </location>
</feature>
<evidence type="ECO:0000256" key="5">
    <source>
        <dbReference type="ARBA" id="ARBA00022692"/>
    </source>
</evidence>
<feature type="transmembrane region" description="Helical" evidence="8">
    <location>
        <begin position="71"/>
        <end position="89"/>
    </location>
</feature>
<dbReference type="PANTHER" id="PTHR30269">
    <property type="entry name" value="TRANSMEMBRANE PROTEIN YFCA"/>
    <property type="match status" value="1"/>
</dbReference>
<keyword evidence="5 8" id="KW-0812">Transmembrane</keyword>
<evidence type="ECO:0000313" key="9">
    <source>
        <dbReference type="EMBL" id="MBC8532282.1"/>
    </source>
</evidence>
<feature type="transmembrane region" description="Helical" evidence="8">
    <location>
        <begin position="236"/>
        <end position="255"/>
    </location>
</feature>
<accession>A0A926D6E0</accession>
<comment type="subcellular location">
    <subcellularLocation>
        <location evidence="1 8">Cell membrane</location>
        <topology evidence="1 8">Multi-pass membrane protein</topology>
    </subcellularLocation>
</comment>
<dbReference type="InterPro" id="IPR002781">
    <property type="entry name" value="TM_pro_TauE-like"/>
</dbReference>
<evidence type="ECO:0000256" key="3">
    <source>
        <dbReference type="ARBA" id="ARBA00022448"/>
    </source>
</evidence>
<keyword evidence="10" id="KW-1185">Reference proteome</keyword>
<dbReference type="Proteomes" id="UP000623172">
    <property type="component" value="Unassembled WGS sequence"/>
</dbReference>
<keyword evidence="4 8" id="KW-1003">Cell membrane</keyword>
<gene>
    <name evidence="9" type="ORF">H8696_10545</name>
</gene>
<evidence type="ECO:0000256" key="7">
    <source>
        <dbReference type="ARBA" id="ARBA00023136"/>
    </source>
</evidence>
<dbReference type="InterPro" id="IPR052017">
    <property type="entry name" value="TSUP"/>
</dbReference>
<keyword evidence="7 8" id="KW-0472">Membrane</keyword>
<feature type="transmembrane region" description="Helical" evidence="8">
    <location>
        <begin position="191"/>
        <end position="216"/>
    </location>
</feature>
<evidence type="ECO:0000256" key="4">
    <source>
        <dbReference type="ARBA" id="ARBA00022475"/>
    </source>
</evidence>
<evidence type="ECO:0000313" key="10">
    <source>
        <dbReference type="Proteomes" id="UP000623172"/>
    </source>
</evidence>
<protein>
    <recommendedName>
        <fullName evidence="8">Probable membrane transporter protein</fullName>
    </recommendedName>
</protein>
<comment type="caution">
    <text evidence="9">The sequence shown here is derived from an EMBL/GenBank/DDBJ whole genome shotgun (WGS) entry which is preliminary data.</text>
</comment>
<feature type="transmembrane region" description="Helical" evidence="8">
    <location>
        <begin position="101"/>
        <end position="123"/>
    </location>
</feature>
<dbReference type="AlphaFoldDB" id="A0A926D6E0"/>
<evidence type="ECO:0000256" key="2">
    <source>
        <dbReference type="ARBA" id="ARBA00009142"/>
    </source>
</evidence>
<dbReference type="EMBL" id="JACRSR010000006">
    <property type="protein sequence ID" value="MBC8532282.1"/>
    <property type="molecule type" value="Genomic_DNA"/>
</dbReference>
<name>A0A926D6E0_9FIRM</name>
<keyword evidence="3" id="KW-0813">Transport</keyword>
<feature type="transmembrane region" description="Helical" evidence="8">
    <location>
        <begin position="6"/>
        <end position="31"/>
    </location>
</feature>
<organism evidence="9 10">
    <name type="scientific">Gehongia tenuis</name>
    <dbReference type="NCBI Taxonomy" id="2763655"/>
    <lineage>
        <taxon>Bacteria</taxon>
        <taxon>Bacillati</taxon>
        <taxon>Bacillota</taxon>
        <taxon>Clostridia</taxon>
        <taxon>Christensenellales</taxon>
        <taxon>Christensenellaceae</taxon>
        <taxon>Gehongia</taxon>
    </lineage>
</organism>